<evidence type="ECO:0000313" key="6">
    <source>
        <dbReference type="EMBL" id="KAF2726644.1"/>
    </source>
</evidence>
<gene>
    <name evidence="6" type="ORF">EJ04DRAFT_598622</name>
</gene>
<evidence type="ECO:0000259" key="4">
    <source>
        <dbReference type="Pfam" id="PF00732"/>
    </source>
</evidence>
<feature type="domain" description="Glucose-methanol-choline oxidoreductase C-terminal" evidence="5">
    <location>
        <begin position="484"/>
        <end position="616"/>
    </location>
</feature>
<dbReference type="GO" id="GO:0044550">
    <property type="term" value="P:secondary metabolite biosynthetic process"/>
    <property type="evidence" value="ECO:0007669"/>
    <property type="project" value="TreeGrafter"/>
</dbReference>
<dbReference type="EMBL" id="ML996418">
    <property type="protein sequence ID" value="KAF2726644.1"/>
    <property type="molecule type" value="Genomic_DNA"/>
</dbReference>
<keyword evidence="3" id="KW-0732">Signal</keyword>
<name>A0A9P4UTZ3_9PLEO</name>
<protein>
    <submittedName>
        <fullName evidence="6">Oxidoreductase</fullName>
    </submittedName>
</protein>
<dbReference type="OrthoDB" id="269227at2759"/>
<dbReference type="InterPro" id="IPR007867">
    <property type="entry name" value="GMC_OxRtase_C"/>
</dbReference>
<dbReference type="GO" id="GO:0016614">
    <property type="term" value="F:oxidoreductase activity, acting on CH-OH group of donors"/>
    <property type="evidence" value="ECO:0007669"/>
    <property type="project" value="InterPro"/>
</dbReference>
<proteinExistence type="inferred from homology"/>
<dbReference type="Gene3D" id="3.30.560.10">
    <property type="entry name" value="Glucose Oxidase, domain 3"/>
    <property type="match status" value="1"/>
</dbReference>
<dbReference type="SUPFAM" id="SSF54373">
    <property type="entry name" value="FAD-linked reductases, C-terminal domain"/>
    <property type="match status" value="1"/>
</dbReference>
<dbReference type="AlphaFoldDB" id="A0A9P4UTZ3"/>
<dbReference type="SUPFAM" id="SSF51905">
    <property type="entry name" value="FAD/NAD(P)-binding domain"/>
    <property type="match status" value="1"/>
</dbReference>
<dbReference type="InterPro" id="IPR012132">
    <property type="entry name" value="GMC_OxRdtase"/>
</dbReference>
<comment type="caution">
    <text evidence="6">The sequence shown here is derived from an EMBL/GenBank/DDBJ whole genome shotgun (WGS) entry which is preliminary data.</text>
</comment>
<dbReference type="InterPro" id="IPR036188">
    <property type="entry name" value="FAD/NAD-bd_sf"/>
</dbReference>
<feature type="domain" description="Glucose-methanol-choline oxidoreductase N-terminal" evidence="4">
    <location>
        <begin position="51"/>
        <end position="375"/>
    </location>
</feature>
<dbReference type="Pfam" id="PF00732">
    <property type="entry name" value="GMC_oxred_N"/>
    <property type="match status" value="1"/>
</dbReference>
<keyword evidence="2" id="KW-0325">Glycoprotein</keyword>
<evidence type="ECO:0000256" key="1">
    <source>
        <dbReference type="ARBA" id="ARBA00010790"/>
    </source>
</evidence>
<accession>A0A9P4UTZ3</accession>
<evidence type="ECO:0000313" key="7">
    <source>
        <dbReference type="Proteomes" id="UP000799444"/>
    </source>
</evidence>
<reference evidence="6" key="1">
    <citation type="journal article" date="2020" name="Stud. Mycol.">
        <title>101 Dothideomycetes genomes: a test case for predicting lifestyles and emergence of pathogens.</title>
        <authorList>
            <person name="Haridas S."/>
            <person name="Albert R."/>
            <person name="Binder M."/>
            <person name="Bloem J."/>
            <person name="Labutti K."/>
            <person name="Salamov A."/>
            <person name="Andreopoulos B."/>
            <person name="Baker S."/>
            <person name="Barry K."/>
            <person name="Bills G."/>
            <person name="Bluhm B."/>
            <person name="Cannon C."/>
            <person name="Castanera R."/>
            <person name="Culley D."/>
            <person name="Daum C."/>
            <person name="Ezra D."/>
            <person name="Gonzalez J."/>
            <person name="Henrissat B."/>
            <person name="Kuo A."/>
            <person name="Liang C."/>
            <person name="Lipzen A."/>
            <person name="Lutzoni F."/>
            <person name="Magnuson J."/>
            <person name="Mondo S."/>
            <person name="Nolan M."/>
            <person name="Ohm R."/>
            <person name="Pangilinan J."/>
            <person name="Park H.-J."/>
            <person name="Ramirez L."/>
            <person name="Alfaro M."/>
            <person name="Sun H."/>
            <person name="Tritt A."/>
            <person name="Yoshinaga Y."/>
            <person name="Zwiers L.-H."/>
            <person name="Turgeon B."/>
            <person name="Goodwin S."/>
            <person name="Spatafora J."/>
            <person name="Crous P."/>
            <person name="Grigoriev I."/>
        </authorList>
    </citation>
    <scope>NUCLEOTIDE SEQUENCE</scope>
    <source>
        <strain evidence="6">CBS 125425</strain>
    </source>
</reference>
<dbReference type="Gene3D" id="3.50.50.60">
    <property type="entry name" value="FAD/NAD(P)-binding domain"/>
    <property type="match status" value="1"/>
</dbReference>
<organism evidence="6 7">
    <name type="scientific">Polyplosphaeria fusca</name>
    <dbReference type="NCBI Taxonomy" id="682080"/>
    <lineage>
        <taxon>Eukaryota</taxon>
        <taxon>Fungi</taxon>
        <taxon>Dikarya</taxon>
        <taxon>Ascomycota</taxon>
        <taxon>Pezizomycotina</taxon>
        <taxon>Dothideomycetes</taxon>
        <taxon>Pleosporomycetidae</taxon>
        <taxon>Pleosporales</taxon>
        <taxon>Tetraplosphaeriaceae</taxon>
        <taxon>Polyplosphaeria</taxon>
    </lineage>
</organism>
<dbReference type="PANTHER" id="PTHR11552">
    <property type="entry name" value="GLUCOSE-METHANOL-CHOLINE GMC OXIDOREDUCTASE"/>
    <property type="match status" value="1"/>
</dbReference>
<keyword evidence="7" id="KW-1185">Reference proteome</keyword>
<dbReference type="PIRSF" id="PIRSF000137">
    <property type="entry name" value="Alcohol_oxidase"/>
    <property type="match status" value="1"/>
</dbReference>
<dbReference type="GO" id="GO:0050660">
    <property type="term" value="F:flavin adenine dinucleotide binding"/>
    <property type="evidence" value="ECO:0007669"/>
    <property type="project" value="InterPro"/>
</dbReference>
<dbReference type="Proteomes" id="UP000799444">
    <property type="component" value="Unassembled WGS sequence"/>
</dbReference>
<feature type="chain" id="PRO_5040174454" evidence="3">
    <location>
        <begin position="23"/>
        <end position="627"/>
    </location>
</feature>
<comment type="similarity">
    <text evidence="1">Belongs to the GMC oxidoreductase family.</text>
</comment>
<sequence length="627" mass="67207">MGFLYLLTSGAVAAGLVAKVTGDTIGASVGADGVTDIFGNHFGQPGVNATYDYIVIGGGNAGNTIAARLALDPAGYSVAVVEAGSFYEILNGNRTQVPGYNYIGALSSFVGDKPASLTAFGLKTEPQAGYNDREIVYVAGQTFGGGTAANYMGYFRPSSGAHDHWAEFVQDEFWTWDNVYSYYKKSVNFVPPDYTKIDPSLNITYDPSSNDPNGGPLHISYGNYQGEYGPYLDASLKKLGFTPLPGLNSGKMMGYGTATGTVDPRTATRDSSETSFLQFAAQNSDIKIYPDTLAKKILFDGEKKATGVLVQGNFATAQFNYELKASREVIVSAGVWHSPQLLMVSGIGPASTLNAHDIEVVADLPGVGQNERDQPFMALTYKVNVTTNTQIVAGNPEANAEAVAQYLNHQSGPLSGIGAGQSVAFEKIPAPYRNKYSNTTMQYLSAFPSDWPEVEYLPLESSAFPPDIGPNDNYMYIGGAMLSPASKGNMTISSADMMDPPIISPNWLLEPGDLEQSIAAFHRIRDIAFNSTIVEAEYLPGPNVTTDEEIAEWLKENMSLIYHGGSTCRMGPKSDPETVVDSRARVIGVKGLRVVDASAFPFVPPGQPMSVVYMFAEKIADAVLKDL</sequence>
<dbReference type="Pfam" id="PF05199">
    <property type="entry name" value="GMC_oxred_C"/>
    <property type="match status" value="1"/>
</dbReference>
<evidence type="ECO:0000256" key="2">
    <source>
        <dbReference type="ARBA" id="ARBA00023180"/>
    </source>
</evidence>
<dbReference type="PANTHER" id="PTHR11552:SF138">
    <property type="entry name" value="DEHYDROGENASE PKFF-RELATED"/>
    <property type="match status" value="1"/>
</dbReference>
<evidence type="ECO:0000256" key="3">
    <source>
        <dbReference type="SAM" id="SignalP"/>
    </source>
</evidence>
<feature type="signal peptide" evidence="3">
    <location>
        <begin position="1"/>
        <end position="22"/>
    </location>
</feature>
<dbReference type="InterPro" id="IPR000172">
    <property type="entry name" value="GMC_OxRdtase_N"/>
</dbReference>
<evidence type="ECO:0000259" key="5">
    <source>
        <dbReference type="Pfam" id="PF05199"/>
    </source>
</evidence>